<evidence type="ECO:0000256" key="1">
    <source>
        <dbReference type="ARBA" id="ARBA00005495"/>
    </source>
</evidence>
<dbReference type="InterPro" id="IPR052355">
    <property type="entry name" value="CENP-V-like"/>
</dbReference>
<dbReference type="PROSITE" id="PS51891">
    <property type="entry name" value="CENP_V_GFA"/>
    <property type="match status" value="1"/>
</dbReference>
<dbReference type="InterPro" id="IPR011057">
    <property type="entry name" value="Mss4-like_sf"/>
</dbReference>
<reference evidence="5" key="2">
    <citation type="journal article" date="2022" name="Syst. Appl. Microbiol.">
        <title>Physiological and genomic characterisation of Luteimonas fraxinea sp. nov., a bacterial species associated with trees tolerant to ash dieback.</title>
        <authorList>
            <person name="Ulrich K."/>
            <person name="Becker R."/>
            <person name="Behrendt U."/>
            <person name="Kube M."/>
            <person name="Schneck V."/>
            <person name="Ulrich A."/>
        </authorList>
    </citation>
    <scope>NUCLEOTIDE SEQUENCE</scope>
    <source>
        <strain evidence="5">A1P009</strain>
    </source>
</reference>
<name>A0ABS8U9W0_9GAMM</name>
<dbReference type="Pfam" id="PF04828">
    <property type="entry name" value="GFA"/>
    <property type="match status" value="1"/>
</dbReference>
<comment type="similarity">
    <text evidence="1">Belongs to the Gfa family.</text>
</comment>
<comment type="caution">
    <text evidence="5">The sequence shown here is derived from an EMBL/GenBank/DDBJ whole genome shotgun (WGS) entry which is preliminary data.</text>
</comment>
<keyword evidence="2" id="KW-0479">Metal-binding</keyword>
<dbReference type="PANTHER" id="PTHR28620:SF1">
    <property type="entry name" value="CENP-V_GFA DOMAIN-CONTAINING PROTEIN"/>
    <property type="match status" value="1"/>
</dbReference>
<dbReference type="Gene3D" id="2.170.150.70">
    <property type="match status" value="1"/>
</dbReference>
<evidence type="ECO:0000256" key="3">
    <source>
        <dbReference type="ARBA" id="ARBA00022833"/>
    </source>
</evidence>
<evidence type="ECO:0000256" key="2">
    <source>
        <dbReference type="ARBA" id="ARBA00022723"/>
    </source>
</evidence>
<proteinExistence type="inferred from homology"/>
<sequence>MSPLLATCHCGAIEIAVDAAPVEVTECNCSLCRRYGVVWAYFEAEQLGLPDASLTVTYAWNGRHVDFHRCRTCGCVTHWMPRDASRTRRGLNARLLPPDVMAAARLRHKDGAGSGEYLD</sequence>
<reference evidence="5" key="1">
    <citation type="submission" date="2021-12" db="EMBL/GenBank/DDBJ databases">
        <authorList>
            <person name="Ulrich A."/>
        </authorList>
    </citation>
    <scope>NUCLEOTIDE SEQUENCE</scope>
    <source>
        <strain evidence="5">A1P009</strain>
    </source>
</reference>
<keyword evidence="3" id="KW-0862">Zinc</keyword>
<dbReference type="InterPro" id="IPR006913">
    <property type="entry name" value="CENP-V/GFA"/>
</dbReference>
<dbReference type="SUPFAM" id="SSF51316">
    <property type="entry name" value="Mss4-like"/>
    <property type="match status" value="1"/>
</dbReference>
<keyword evidence="6" id="KW-1185">Reference proteome</keyword>
<feature type="domain" description="CENP-V/GFA" evidence="4">
    <location>
        <begin position="4"/>
        <end position="119"/>
    </location>
</feature>
<evidence type="ECO:0000313" key="5">
    <source>
        <dbReference type="EMBL" id="MCD9095675.1"/>
    </source>
</evidence>
<gene>
    <name evidence="5" type="ORF">LTT95_01790</name>
</gene>
<evidence type="ECO:0000313" key="6">
    <source>
        <dbReference type="Proteomes" id="UP001430360"/>
    </source>
</evidence>
<dbReference type="RefSeq" id="WP_232134201.1">
    <property type="nucleotide sequence ID" value="NZ_CP089507.1"/>
</dbReference>
<accession>A0ABS8U9W0</accession>
<organism evidence="5 6">
    <name type="scientific">Luteimonas fraxinea</name>
    <dbReference type="NCBI Taxonomy" id="2901869"/>
    <lineage>
        <taxon>Bacteria</taxon>
        <taxon>Pseudomonadati</taxon>
        <taxon>Pseudomonadota</taxon>
        <taxon>Gammaproteobacteria</taxon>
        <taxon>Lysobacterales</taxon>
        <taxon>Lysobacteraceae</taxon>
        <taxon>Luteimonas</taxon>
    </lineage>
</organism>
<dbReference type="Proteomes" id="UP001430360">
    <property type="component" value="Unassembled WGS sequence"/>
</dbReference>
<protein>
    <recommendedName>
        <fullName evidence="4">CENP-V/GFA domain-containing protein</fullName>
    </recommendedName>
</protein>
<dbReference type="EMBL" id="JAJQKU010000001">
    <property type="protein sequence ID" value="MCD9095675.1"/>
    <property type="molecule type" value="Genomic_DNA"/>
</dbReference>
<dbReference type="PANTHER" id="PTHR28620">
    <property type="entry name" value="CENTROMERE PROTEIN V"/>
    <property type="match status" value="1"/>
</dbReference>
<evidence type="ECO:0000259" key="4">
    <source>
        <dbReference type="PROSITE" id="PS51891"/>
    </source>
</evidence>